<evidence type="ECO:0000313" key="3">
    <source>
        <dbReference type="Proteomes" id="UP000321491"/>
    </source>
</evidence>
<evidence type="ECO:0000313" key="2">
    <source>
        <dbReference type="EMBL" id="GEN32120.1"/>
    </source>
</evidence>
<organism evidence="2 3">
    <name type="scientific">Cerasibacillus quisquiliarum</name>
    <dbReference type="NCBI Taxonomy" id="227865"/>
    <lineage>
        <taxon>Bacteria</taxon>
        <taxon>Bacillati</taxon>
        <taxon>Bacillota</taxon>
        <taxon>Bacilli</taxon>
        <taxon>Bacillales</taxon>
        <taxon>Bacillaceae</taxon>
        <taxon>Cerasibacillus</taxon>
    </lineage>
</organism>
<keyword evidence="1" id="KW-1133">Transmembrane helix</keyword>
<reference evidence="2 3" key="1">
    <citation type="submission" date="2019-07" db="EMBL/GenBank/DDBJ databases">
        <title>Whole genome shotgun sequence of Cerasibacillus quisquiliarum NBRC 102429.</title>
        <authorList>
            <person name="Hosoyama A."/>
            <person name="Uohara A."/>
            <person name="Ohji S."/>
            <person name="Ichikawa N."/>
        </authorList>
    </citation>
    <scope>NUCLEOTIDE SEQUENCE [LARGE SCALE GENOMIC DNA]</scope>
    <source>
        <strain evidence="2 3">NBRC 102429</strain>
    </source>
</reference>
<protein>
    <submittedName>
        <fullName evidence="2">Uncharacterized protein</fullName>
    </submittedName>
</protein>
<dbReference type="OrthoDB" id="2193366at2"/>
<dbReference type="RefSeq" id="WP_146938485.1">
    <property type="nucleotide sequence ID" value="NZ_BJXW01000029.1"/>
</dbReference>
<evidence type="ECO:0000256" key="1">
    <source>
        <dbReference type="SAM" id="Phobius"/>
    </source>
</evidence>
<accession>A0A511UZP8</accession>
<keyword evidence="1" id="KW-0812">Transmembrane</keyword>
<keyword evidence="3" id="KW-1185">Reference proteome</keyword>
<proteinExistence type="predicted"/>
<feature type="transmembrane region" description="Helical" evidence="1">
    <location>
        <begin position="74"/>
        <end position="94"/>
    </location>
</feature>
<feature type="transmembrane region" description="Helical" evidence="1">
    <location>
        <begin position="12"/>
        <end position="33"/>
    </location>
</feature>
<gene>
    <name evidence="2" type="ORF">CQU01_23580</name>
</gene>
<sequence length="287" mass="32381">MTKRQDKRIKIIGWLLFFLAIGFFCLQMGYLFIHQRFQVEYIDDRIFYMINIICVLCLSLGILFLLTLTKKWKLAVASIVILFIIMNGVLLVIGNSKIKNVTSISPDFKHVLAIKQNTKTGEAVYYRNYYGILALPKETLPYKTDGEFKVEWLANDVAVVTYKATDKTIHQFIGTYGDRGGGLSYYYVGAEIQGAWKSEDIELISSPDGISVTQNGQTETFDWDQIVQFGTLAIVLTENNQAKWTISLNEDFTIDSSSATSPSGGISVYRATMDENKPFVLTYDGAN</sequence>
<keyword evidence="1" id="KW-0472">Membrane</keyword>
<comment type="caution">
    <text evidence="2">The sequence shown here is derived from an EMBL/GenBank/DDBJ whole genome shotgun (WGS) entry which is preliminary data.</text>
</comment>
<dbReference type="EMBL" id="BJXW01000029">
    <property type="protein sequence ID" value="GEN32120.1"/>
    <property type="molecule type" value="Genomic_DNA"/>
</dbReference>
<dbReference type="Proteomes" id="UP000321491">
    <property type="component" value="Unassembled WGS sequence"/>
</dbReference>
<name>A0A511UZP8_9BACI</name>
<dbReference type="AlphaFoldDB" id="A0A511UZP8"/>
<feature type="transmembrane region" description="Helical" evidence="1">
    <location>
        <begin position="45"/>
        <end position="67"/>
    </location>
</feature>